<dbReference type="PROSITE" id="PS51762">
    <property type="entry name" value="GH16_2"/>
    <property type="match status" value="1"/>
</dbReference>
<reference evidence="4" key="2">
    <citation type="submission" date="2013-12" db="EMBL/GenBank/DDBJ databases">
        <title>Evolution of pathogenesis and genome organization in the Tremellales.</title>
        <authorList>
            <person name="Cuomo C."/>
            <person name="Litvintseva A."/>
            <person name="Heitman J."/>
            <person name="Chen Y."/>
            <person name="Sun S."/>
            <person name="Springer D."/>
            <person name="Dromer F."/>
            <person name="Young S."/>
            <person name="Zeng Q."/>
            <person name="Chapman S."/>
            <person name="Gujja S."/>
            <person name="Saif S."/>
            <person name="Birren B."/>
        </authorList>
    </citation>
    <scope>NUCLEOTIDE SEQUENCE [LARGE SCALE GENOMIC DNA]</scope>
    <source>
        <strain evidence="4">BCC8398</strain>
    </source>
</reference>
<protein>
    <recommendedName>
        <fullName evidence="2">GH16 domain-containing protein</fullName>
    </recommendedName>
</protein>
<dbReference type="PANTHER" id="PTHR38121">
    <property type="entry name" value="GH16 DOMAIN-CONTAINING PROTEIN"/>
    <property type="match status" value="1"/>
</dbReference>
<gene>
    <name evidence="3" type="ORF">I316_06946</name>
</gene>
<keyword evidence="4" id="KW-1185">Reference proteome</keyword>
<organism evidence="3 4">
    <name type="scientific">Kwoniella heveanensis BCC8398</name>
    <dbReference type="NCBI Taxonomy" id="1296120"/>
    <lineage>
        <taxon>Eukaryota</taxon>
        <taxon>Fungi</taxon>
        <taxon>Dikarya</taxon>
        <taxon>Basidiomycota</taxon>
        <taxon>Agaricomycotina</taxon>
        <taxon>Tremellomycetes</taxon>
        <taxon>Tremellales</taxon>
        <taxon>Cryptococcaceae</taxon>
        <taxon>Kwoniella</taxon>
    </lineage>
</organism>
<dbReference type="STRING" id="1296120.A0A1B9GK15"/>
<dbReference type="Gene3D" id="2.60.120.200">
    <property type="match status" value="1"/>
</dbReference>
<dbReference type="InterPro" id="IPR013320">
    <property type="entry name" value="ConA-like_dom_sf"/>
</dbReference>
<dbReference type="GO" id="GO:0005975">
    <property type="term" value="P:carbohydrate metabolic process"/>
    <property type="evidence" value="ECO:0007669"/>
    <property type="project" value="InterPro"/>
</dbReference>
<dbReference type="OrthoDB" id="25131at2759"/>
<feature type="domain" description="GH16" evidence="2">
    <location>
        <begin position="163"/>
        <end position="406"/>
    </location>
</feature>
<dbReference type="Pfam" id="PF00722">
    <property type="entry name" value="Glyco_hydro_16"/>
    <property type="match status" value="1"/>
</dbReference>
<evidence type="ECO:0000259" key="2">
    <source>
        <dbReference type="PROSITE" id="PS51762"/>
    </source>
</evidence>
<accession>A0A1B9GK15</accession>
<feature type="signal peptide" evidence="1">
    <location>
        <begin position="1"/>
        <end position="21"/>
    </location>
</feature>
<sequence>MRSSFSLFAILSVLAASGVQASTKSCSAKTGTGSTPASLAAVAGASSAPGVNNLANATTGVDASSAPSGSASAPASGSASVSVTSDSAVVSPPISSSSGIAAVAGNSTASSAVDAPAATVGYSHTGKFSGVPDLDLPDIGKDCECGYKVKSLDSFYFRKRFSFDFSSLPTQTFSSSDALLDKGWIIKDSSSHVGGPSDVGNQCLGDPSSLSIEEGALQLTVKAGQTLSSNMKCPEISHTDPALHGVFQAEMQLSAVEGTCQAFWLNHTSEVTADELDIEVIGGTHKVMGAGGAGPGIYSTSWEPSDDPGKPNDIEHTHGLAPFPDIDTNDPTETFNKYTIAWLPSSQQRYYNGIAINTTTQYNAVNPMNATINNWSNGFAGWSGAFPTTDSVLKVKTVLFYYNTETEFDLKEGCSESDVCEV</sequence>
<dbReference type="CDD" id="cd00413">
    <property type="entry name" value="Glyco_hydrolase_16"/>
    <property type="match status" value="1"/>
</dbReference>
<dbReference type="InterPro" id="IPR000757">
    <property type="entry name" value="Beta-glucanase-like"/>
</dbReference>
<dbReference type="PANTHER" id="PTHR38121:SF4">
    <property type="entry name" value="GH16 DOMAIN-CONTAINING PROTEIN-RELATED"/>
    <property type="match status" value="1"/>
</dbReference>
<dbReference type="EMBL" id="KV700135">
    <property type="protein sequence ID" value="OCF31341.1"/>
    <property type="molecule type" value="Genomic_DNA"/>
</dbReference>
<reference evidence="3 4" key="1">
    <citation type="submission" date="2013-07" db="EMBL/GenBank/DDBJ databases">
        <title>The Genome Sequence of Cryptococcus heveanensis BCC8398.</title>
        <authorList>
            <consortium name="The Broad Institute Genome Sequencing Platform"/>
            <person name="Cuomo C."/>
            <person name="Litvintseva A."/>
            <person name="Chen Y."/>
            <person name="Heitman J."/>
            <person name="Sun S."/>
            <person name="Springer D."/>
            <person name="Dromer F."/>
            <person name="Young S.K."/>
            <person name="Zeng Q."/>
            <person name="Gargeya S."/>
            <person name="Fitzgerald M."/>
            <person name="Abouelleil A."/>
            <person name="Alvarado L."/>
            <person name="Berlin A.M."/>
            <person name="Chapman S.B."/>
            <person name="Dewar J."/>
            <person name="Goldberg J."/>
            <person name="Griggs A."/>
            <person name="Gujja S."/>
            <person name="Hansen M."/>
            <person name="Howarth C."/>
            <person name="Imamovic A."/>
            <person name="Larimer J."/>
            <person name="McCowan C."/>
            <person name="Murphy C."/>
            <person name="Pearson M."/>
            <person name="Priest M."/>
            <person name="Roberts A."/>
            <person name="Saif S."/>
            <person name="Shea T."/>
            <person name="Sykes S."/>
            <person name="Wortman J."/>
            <person name="Nusbaum C."/>
            <person name="Birren B."/>
        </authorList>
    </citation>
    <scope>NUCLEOTIDE SEQUENCE [LARGE SCALE GENOMIC DNA]</scope>
    <source>
        <strain evidence="3 4">BCC8398</strain>
    </source>
</reference>
<proteinExistence type="predicted"/>
<keyword evidence="1" id="KW-0732">Signal</keyword>
<name>A0A1B9GK15_9TREE</name>
<dbReference type="GO" id="GO:0004553">
    <property type="term" value="F:hydrolase activity, hydrolyzing O-glycosyl compounds"/>
    <property type="evidence" value="ECO:0007669"/>
    <property type="project" value="InterPro"/>
</dbReference>
<evidence type="ECO:0000313" key="4">
    <source>
        <dbReference type="Proteomes" id="UP000092666"/>
    </source>
</evidence>
<dbReference type="Proteomes" id="UP000092666">
    <property type="component" value="Unassembled WGS sequence"/>
</dbReference>
<evidence type="ECO:0000313" key="3">
    <source>
        <dbReference type="EMBL" id="OCF31341.1"/>
    </source>
</evidence>
<evidence type="ECO:0000256" key="1">
    <source>
        <dbReference type="SAM" id="SignalP"/>
    </source>
</evidence>
<dbReference type="SUPFAM" id="SSF49899">
    <property type="entry name" value="Concanavalin A-like lectins/glucanases"/>
    <property type="match status" value="1"/>
</dbReference>
<dbReference type="AlphaFoldDB" id="A0A1B9GK15"/>
<feature type="chain" id="PRO_5008627136" description="GH16 domain-containing protein" evidence="1">
    <location>
        <begin position="22"/>
        <end position="422"/>
    </location>
</feature>